<keyword evidence="1" id="KW-0812">Transmembrane</keyword>
<accession>A0A1H1MZV2</accession>
<gene>
    <name evidence="3" type="ORF">SAMN04488570_0732</name>
</gene>
<organism evidence="3 4">
    <name type="scientific">Nocardioides scoriae</name>
    <dbReference type="NCBI Taxonomy" id="642780"/>
    <lineage>
        <taxon>Bacteria</taxon>
        <taxon>Bacillati</taxon>
        <taxon>Actinomycetota</taxon>
        <taxon>Actinomycetes</taxon>
        <taxon>Propionibacteriales</taxon>
        <taxon>Nocardioidaceae</taxon>
        <taxon>Nocardioides</taxon>
    </lineage>
</organism>
<keyword evidence="4" id="KW-1185">Reference proteome</keyword>
<keyword evidence="1" id="KW-0472">Membrane</keyword>
<evidence type="ECO:0000259" key="2">
    <source>
        <dbReference type="Pfam" id="PF10756"/>
    </source>
</evidence>
<sequence>MDRPETTEVVRSRAAVALGWSLVAVAVAGVASTPFGGLDAVLVYAAPLALLGLLAWAAFVRAHVEVSDGGVGVVNTLRSVLVPWPAVEAVDGRYGLRLATAYGPVQAWAAPAPAGRARARRESGPAAVVVQRRLEALRGAGHLEGARLEREQLDWRWDRPLLVAVGVLAAASVVLPLLA</sequence>
<dbReference type="EMBL" id="LT629757">
    <property type="protein sequence ID" value="SDR92391.1"/>
    <property type="molecule type" value="Genomic_DNA"/>
</dbReference>
<evidence type="ECO:0000256" key="1">
    <source>
        <dbReference type="SAM" id="Phobius"/>
    </source>
</evidence>
<dbReference type="OrthoDB" id="5148800at2"/>
<name>A0A1H1MZV2_9ACTN</name>
<feature type="transmembrane region" description="Helical" evidence="1">
    <location>
        <begin position="12"/>
        <end position="35"/>
    </location>
</feature>
<protein>
    <submittedName>
        <fullName evidence="3">PH domain-containing protein</fullName>
    </submittedName>
</protein>
<proteinExistence type="predicted"/>
<dbReference type="STRING" id="642780.SAMN04488570_0732"/>
<evidence type="ECO:0000313" key="4">
    <source>
        <dbReference type="Proteomes" id="UP000198859"/>
    </source>
</evidence>
<feature type="transmembrane region" description="Helical" evidence="1">
    <location>
        <begin position="160"/>
        <end position="178"/>
    </location>
</feature>
<keyword evidence="1" id="KW-1133">Transmembrane helix</keyword>
<evidence type="ECO:0000313" key="3">
    <source>
        <dbReference type="EMBL" id="SDR92391.1"/>
    </source>
</evidence>
<dbReference type="RefSeq" id="WP_157682716.1">
    <property type="nucleotide sequence ID" value="NZ_LT629757.1"/>
</dbReference>
<dbReference type="InterPro" id="IPR019692">
    <property type="entry name" value="CFP-6_PH"/>
</dbReference>
<reference evidence="4" key="1">
    <citation type="submission" date="2016-10" db="EMBL/GenBank/DDBJ databases">
        <authorList>
            <person name="Varghese N."/>
            <person name="Submissions S."/>
        </authorList>
    </citation>
    <scope>NUCLEOTIDE SEQUENCE [LARGE SCALE GENOMIC DNA]</scope>
    <source>
        <strain evidence="4">DSM 22127</strain>
    </source>
</reference>
<feature type="transmembrane region" description="Helical" evidence="1">
    <location>
        <begin position="41"/>
        <end position="60"/>
    </location>
</feature>
<dbReference type="AlphaFoldDB" id="A0A1H1MZV2"/>
<dbReference type="Pfam" id="PF10756">
    <property type="entry name" value="bPH_6"/>
    <property type="match status" value="1"/>
</dbReference>
<dbReference type="Proteomes" id="UP000198859">
    <property type="component" value="Chromosome I"/>
</dbReference>
<feature type="domain" description="Low molecular weight protein antigen 6 PH" evidence="2">
    <location>
        <begin position="61"/>
        <end position="104"/>
    </location>
</feature>